<organism evidence="2 3">
    <name type="scientific">Mus caroli</name>
    <name type="common">Ryukyu mouse</name>
    <name type="synonym">Ricefield mouse</name>
    <dbReference type="NCBI Taxonomy" id="10089"/>
    <lineage>
        <taxon>Eukaryota</taxon>
        <taxon>Metazoa</taxon>
        <taxon>Chordata</taxon>
        <taxon>Craniata</taxon>
        <taxon>Vertebrata</taxon>
        <taxon>Euteleostomi</taxon>
        <taxon>Mammalia</taxon>
        <taxon>Eutheria</taxon>
        <taxon>Euarchontoglires</taxon>
        <taxon>Glires</taxon>
        <taxon>Rodentia</taxon>
        <taxon>Myomorpha</taxon>
        <taxon>Muroidea</taxon>
        <taxon>Muridae</taxon>
        <taxon>Murinae</taxon>
        <taxon>Mus</taxon>
        <taxon>Mus</taxon>
    </lineage>
</organism>
<dbReference type="Proteomes" id="UP000515126">
    <property type="component" value="Chromosome 3"/>
</dbReference>
<evidence type="ECO:0000313" key="3">
    <source>
        <dbReference type="RefSeq" id="XP_021014706.1"/>
    </source>
</evidence>
<name>A0A6P5PHX5_MUSCR</name>
<feature type="compositionally biased region" description="Basic and acidic residues" evidence="1">
    <location>
        <begin position="118"/>
        <end position="127"/>
    </location>
</feature>
<dbReference type="RefSeq" id="XP_021014706.1">
    <property type="nucleotide sequence ID" value="XM_021159047.1"/>
</dbReference>
<reference evidence="3" key="1">
    <citation type="submission" date="2025-08" db="UniProtKB">
        <authorList>
            <consortium name="RefSeq"/>
        </authorList>
    </citation>
    <scope>IDENTIFICATION</scope>
</reference>
<protein>
    <submittedName>
        <fullName evidence="3">Uncharacterized protein LOC110291778</fullName>
    </submittedName>
</protein>
<dbReference type="GeneID" id="110291778"/>
<feature type="compositionally biased region" description="Polar residues" evidence="1">
    <location>
        <begin position="102"/>
        <end position="114"/>
    </location>
</feature>
<evidence type="ECO:0000313" key="2">
    <source>
        <dbReference type="Proteomes" id="UP000515126"/>
    </source>
</evidence>
<dbReference type="KEGG" id="mcal:110291778"/>
<evidence type="ECO:0000256" key="1">
    <source>
        <dbReference type="SAM" id="MobiDB-lite"/>
    </source>
</evidence>
<sequence length="175" mass="19522">MRKHFPSLFSCQPHPFAQSSIPSGPLNHVHLLPSQPAYIQACHQANPLSAFCPISFPPLKNTSFYPTLMISMPCSSCLTKLSLKHHIPFEPPSHFPSIPATLPSNKRPPSTSSVVFRPDQKTSHVQVDRCLNKNSDEWTDTQENGLITGPVISEQKHQEPLTEITEEEEMQAFGI</sequence>
<keyword evidence="2" id="KW-1185">Reference proteome</keyword>
<proteinExistence type="predicted"/>
<accession>A0A6P5PHX5</accession>
<dbReference type="AlphaFoldDB" id="A0A6P5PHX5"/>
<gene>
    <name evidence="3" type="primary">LOC110291778</name>
</gene>
<feature type="region of interest" description="Disordered" evidence="1">
    <location>
        <begin position="156"/>
        <end position="175"/>
    </location>
</feature>
<feature type="compositionally biased region" description="Acidic residues" evidence="1">
    <location>
        <begin position="164"/>
        <end position="175"/>
    </location>
</feature>
<feature type="region of interest" description="Disordered" evidence="1">
    <location>
        <begin position="95"/>
        <end position="127"/>
    </location>
</feature>